<evidence type="ECO:0000259" key="6">
    <source>
        <dbReference type="Pfam" id="PF04127"/>
    </source>
</evidence>
<dbReference type="UniPathway" id="UPA00241">
    <property type="reaction ID" value="UER00353"/>
</dbReference>
<comment type="cofactor">
    <cofactor evidence="3">
        <name>Mg(2+)</name>
        <dbReference type="ChEBI" id="CHEBI:18420"/>
    </cofactor>
</comment>
<keyword evidence="3" id="KW-0460">Magnesium</keyword>
<comment type="cofactor">
    <cofactor evidence="3">
        <name>FMN</name>
        <dbReference type="ChEBI" id="CHEBI:58210"/>
    </cofactor>
    <text evidence="3">Binds 1 FMN per subunit.</text>
</comment>
<gene>
    <name evidence="3" type="primary">coaBC</name>
    <name evidence="7" type="ORF">AKJ08_2049</name>
</gene>
<dbReference type="EMBL" id="CP012332">
    <property type="protein sequence ID" value="AKU91662.1"/>
    <property type="molecule type" value="Genomic_DNA"/>
</dbReference>
<keyword evidence="8" id="KW-1185">Reference proteome</keyword>
<feature type="region of interest" description="Phosphopantothenoylcysteine decarboxylase" evidence="3">
    <location>
        <begin position="1"/>
        <end position="207"/>
    </location>
</feature>
<keyword evidence="3" id="KW-0479">Metal-binding</keyword>
<dbReference type="SUPFAM" id="SSF52507">
    <property type="entry name" value="Homo-oligomeric flavin-containing Cys decarboxylases, HFCD"/>
    <property type="match status" value="1"/>
</dbReference>
<feature type="domain" description="Flavoprotein" evidence="5">
    <location>
        <begin position="24"/>
        <end position="197"/>
    </location>
</feature>
<comment type="similarity">
    <text evidence="3 4">In the N-terminal section; belongs to the HFCD (homo-oligomeric flavin containing Cys decarboxylase) superfamily.</text>
</comment>
<feature type="region of interest" description="Phosphopantothenate--cysteine ligase" evidence="3">
    <location>
        <begin position="208"/>
        <end position="422"/>
    </location>
</feature>
<dbReference type="NCBIfam" id="TIGR00521">
    <property type="entry name" value="coaBC_dfp"/>
    <property type="match status" value="1"/>
</dbReference>
<evidence type="ECO:0000313" key="7">
    <source>
        <dbReference type="EMBL" id="AKU91662.1"/>
    </source>
</evidence>
<dbReference type="GO" id="GO:0015941">
    <property type="term" value="P:pantothenate catabolic process"/>
    <property type="evidence" value="ECO:0007669"/>
    <property type="project" value="InterPro"/>
</dbReference>
<dbReference type="PANTHER" id="PTHR14359:SF6">
    <property type="entry name" value="PHOSPHOPANTOTHENOYLCYSTEINE DECARBOXYLASE"/>
    <property type="match status" value="1"/>
</dbReference>
<dbReference type="RefSeq" id="WP_240475289.1">
    <property type="nucleotide sequence ID" value="NZ_CP012332.1"/>
</dbReference>
<feature type="binding site" evidence="3">
    <location>
        <position position="306"/>
    </location>
    <ligand>
        <name>CTP</name>
        <dbReference type="ChEBI" id="CHEBI:37563"/>
    </ligand>
</feature>
<dbReference type="Gene3D" id="3.40.50.10300">
    <property type="entry name" value="CoaB-like"/>
    <property type="match status" value="1"/>
</dbReference>
<proteinExistence type="inferred from homology"/>
<feature type="binding site" evidence="3">
    <location>
        <position position="362"/>
    </location>
    <ligand>
        <name>CTP</name>
        <dbReference type="ChEBI" id="CHEBI:37563"/>
    </ligand>
</feature>
<evidence type="ECO:0000256" key="4">
    <source>
        <dbReference type="RuleBase" id="RU364078"/>
    </source>
</evidence>
<feature type="binding site" evidence="3">
    <location>
        <position position="296"/>
    </location>
    <ligand>
        <name>CTP</name>
        <dbReference type="ChEBI" id="CHEBI:37563"/>
    </ligand>
</feature>
<dbReference type="Pfam" id="PF02441">
    <property type="entry name" value="Flavoprotein"/>
    <property type="match status" value="1"/>
</dbReference>
<dbReference type="AlphaFoldDB" id="A0A0K1PDT1"/>
<dbReference type="PANTHER" id="PTHR14359">
    <property type="entry name" value="HOMO-OLIGOMERIC FLAVIN CONTAINING CYS DECARBOXYLASE FAMILY"/>
    <property type="match status" value="1"/>
</dbReference>
<dbReference type="GO" id="GO:0015937">
    <property type="term" value="P:coenzyme A biosynthetic process"/>
    <property type="evidence" value="ECO:0007669"/>
    <property type="project" value="UniProtKB-UniRule"/>
</dbReference>
<comment type="function">
    <text evidence="3">Catalyzes two sequential steps in the biosynthesis of coenzyme A. In the first step cysteine is conjugated to 4'-phosphopantothenate to form 4-phosphopantothenoylcysteine. In the second step the latter compound is decarboxylated to form 4'-phosphopantotheine.</text>
</comment>
<feature type="binding site" evidence="3">
    <location>
        <begin position="322"/>
        <end position="325"/>
    </location>
    <ligand>
        <name>CTP</name>
        <dbReference type="ChEBI" id="CHEBI:37563"/>
    </ligand>
</feature>
<dbReference type="EC" id="6.3.2.5" evidence="3"/>
<keyword evidence="2 3" id="KW-0456">Lyase</keyword>
<name>A0A0K1PDT1_9BACT</name>
<dbReference type="GO" id="GO:0071513">
    <property type="term" value="C:phosphopantothenoylcysteine decarboxylase complex"/>
    <property type="evidence" value="ECO:0007669"/>
    <property type="project" value="TreeGrafter"/>
</dbReference>
<dbReference type="InterPro" id="IPR007085">
    <property type="entry name" value="DNA/pantothenate-metab_flavo_C"/>
</dbReference>
<keyword evidence="3 4" id="KW-0288">FMN</keyword>
<dbReference type="HAMAP" id="MF_02225">
    <property type="entry name" value="CoaBC"/>
    <property type="match status" value="1"/>
</dbReference>
<dbReference type="InterPro" id="IPR035929">
    <property type="entry name" value="CoaB-like_sf"/>
</dbReference>
<dbReference type="PATRIC" id="fig|1391653.3.peg.2143"/>
<comment type="similarity">
    <text evidence="3 4">In the C-terminal section; belongs to the PPC synthetase family.</text>
</comment>
<dbReference type="STRING" id="1391653.AKJ08_2049"/>
<comment type="function">
    <text evidence="4">Catalyzes two steps in the biosynthesis of coenzyme A. In the first step cysteine is conjugated to 4'-phosphopantothenate to form 4-phosphopantothenoylcysteine, in the latter compound is decarboxylated to form 4'-phosphopantotheine.</text>
</comment>
<dbReference type="EC" id="4.1.1.36" evidence="3"/>
<dbReference type="GO" id="GO:0004632">
    <property type="term" value="F:phosphopantothenate--cysteine ligase activity"/>
    <property type="evidence" value="ECO:0007669"/>
    <property type="project" value="UniProtKB-UniRule"/>
</dbReference>
<protein>
    <recommendedName>
        <fullName evidence="3">Coenzyme A biosynthesis bifunctional protein CoaBC</fullName>
    </recommendedName>
    <alternativeName>
        <fullName evidence="3">DNA/pantothenate metabolism flavoprotein</fullName>
    </alternativeName>
    <alternativeName>
        <fullName evidence="3">Phosphopantothenoylcysteine synthetase/decarboxylase</fullName>
        <shortName evidence="3">PPCS-PPCDC</shortName>
    </alternativeName>
    <domain>
        <recommendedName>
            <fullName evidence="3">Phosphopantothenoylcysteine decarboxylase</fullName>
            <shortName evidence="3">PPC decarboxylase</shortName>
            <shortName evidence="3">PPC-DC</shortName>
            <ecNumber evidence="3">4.1.1.36</ecNumber>
        </recommendedName>
        <alternativeName>
            <fullName evidence="3">CoaC</fullName>
        </alternativeName>
    </domain>
    <domain>
        <recommendedName>
            <fullName evidence="3">Phosphopantothenate--cysteine ligase</fullName>
            <ecNumber evidence="3">6.3.2.5</ecNumber>
        </recommendedName>
        <alternativeName>
            <fullName evidence="3">CoaB</fullName>
        </alternativeName>
        <alternativeName>
            <fullName evidence="3">Phosphopantothenoylcysteine synthetase</fullName>
            <shortName evidence="3">PPC synthetase</shortName>
            <shortName evidence="3">PPC-S</shortName>
        </alternativeName>
    </domain>
</protein>
<keyword evidence="3 4" id="KW-0436">Ligase</keyword>
<comment type="caution">
    <text evidence="3">Lacks conserved residue(s) required for the propagation of feature annotation.</text>
</comment>
<dbReference type="Pfam" id="PF04127">
    <property type="entry name" value="DFP"/>
    <property type="match status" value="1"/>
</dbReference>
<evidence type="ECO:0000313" key="8">
    <source>
        <dbReference type="Proteomes" id="UP000055590"/>
    </source>
</evidence>
<reference evidence="7 8" key="1">
    <citation type="submission" date="2015-08" db="EMBL/GenBank/DDBJ databases">
        <authorList>
            <person name="Babu N.S."/>
            <person name="Beckwith C.J."/>
            <person name="Beseler K.G."/>
            <person name="Brison A."/>
            <person name="Carone J.V."/>
            <person name="Caskin T.P."/>
            <person name="Diamond M."/>
            <person name="Durham M.E."/>
            <person name="Foxe J.M."/>
            <person name="Go M."/>
            <person name="Henderson B.A."/>
            <person name="Jones I.B."/>
            <person name="McGettigan J.A."/>
            <person name="Micheletti S.J."/>
            <person name="Nasrallah M.E."/>
            <person name="Ortiz D."/>
            <person name="Piller C.R."/>
            <person name="Privatt S.R."/>
            <person name="Schneider S.L."/>
            <person name="Sharp S."/>
            <person name="Smith T.C."/>
            <person name="Stanton J.D."/>
            <person name="Ullery H.E."/>
            <person name="Wilson R.J."/>
            <person name="Serrano M.G."/>
            <person name="Buck G."/>
            <person name="Lee V."/>
            <person name="Wang Y."/>
            <person name="Carvalho R."/>
            <person name="Voegtly L."/>
            <person name="Shi R."/>
            <person name="Duckworth R."/>
            <person name="Johnson A."/>
            <person name="Loviza R."/>
            <person name="Walstead R."/>
            <person name="Shah Z."/>
            <person name="Kiflezghi M."/>
            <person name="Wade K."/>
            <person name="Ball S.L."/>
            <person name="Bradley K.W."/>
            <person name="Asai D.J."/>
            <person name="Bowman C.A."/>
            <person name="Russell D.A."/>
            <person name="Pope W.H."/>
            <person name="Jacobs-Sera D."/>
            <person name="Hendrix R.W."/>
            <person name="Hatfull G.F."/>
        </authorList>
    </citation>
    <scope>NUCLEOTIDE SEQUENCE [LARGE SCALE GENOMIC DNA]</scope>
    <source>
        <strain evidence="7 8">DSM 27710</strain>
    </source>
</reference>
<dbReference type="GO" id="GO:0004633">
    <property type="term" value="F:phosphopantothenoylcysteine decarboxylase activity"/>
    <property type="evidence" value="ECO:0007669"/>
    <property type="project" value="UniProtKB-UniRule"/>
</dbReference>
<dbReference type="GO" id="GO:0046872">
    <property type="term" value="F:metal ion binding"/>
    <property type="evidence" value="ECO:0007669"/>
    <property type="project" value="UniProtKB-KW"/>
</dbReference>
<dbReference type="KEGG" id="vin:AKJ08_2049"/>
<evidence type="ECO:0000259" key="5">
    <source>
        <dbReference type="Pfam" id="PF02441"/>
    </source>
</evidence>
<evidence type="ECO:0000256" key="1">
    <source>
        <dbReference type="ARBA" id="ARBA00022793"/>
    </source>
</evidence>
<comment type="catalytic activity">
    <reaction evidence="3 4">
        <text>N-[(R)-4-phosphopantothenoyl]-L-cysteine + H(+) = (R)-4'-phosphopantetheine + CO2</text>
        <dbReference type="Rhea" id="RHEA:16793"/>
        <dbReference type="ChEBI" id="CHEBI:15378"/>
        <dbReference type="ChEBI" id="CHEBI:16526"/>
        <dbReference type="ChEBI" id="CHEBI:59458"/>
        <dbReference type="ChEBI" id="CHEBI:61723"/>
        <dbReference type="EC" id="4.1.1.36"/>
    </reaction>
</comment>
<keyword evidence="3" id="KW-0511">Multifunctional enzyme</keyword>
<dbReference type="Proteomes" id="UP000055590">
    <property type="component" value="Chromosome"/>
</dbReference>
<keyword evidence="3 4" id="KW-0285">Flavoprotein</keyword>
<dbReference type="InterPro" id="IPR003382">
    <property type="entry name" value="Flavoprotein"/>
</dbReference>
<dbReference type="GO" id="GO:0010181">
    <property type="term" value="F:FMN binding"/>
    <property type="evidence" value="ECO:0007669"/>
    <property type="project" value="UniProtKB-UniRule"/>
</dbReference>
<dbReference type="InterPro" id="IPR036551">
    <property type="entry name" value="Flavin_trans-like"/>
</dbReference>
<comment type="pathway">
    <text evidence="3 4">Cofactor biosynthesis; coenzyme A biosynthesis; CoA from (R)-pantothenate: step 2/5.</text>
</comment>
<evidence type="ECO:0000256" key="3">
    <source>
        <dbReference type="HAMAP-Rule" id="MF_02225"/>
    </source>
</evidence>
<comment type="pathway">
    <text evidence="3 4">Cofactor biosynthesis; coenzyme A biosynthesis; CoA from (R)-pantothenate: step 3/5.</text>
</comment>
<feature type="binding site" evidence="3">
    <location>
        <position position="358"/>
    </location>
    <ligand>
        <name>CTP</name>
        <dbReference type="ChEBI" id="CHEBI:37563"/>
    </ligand>
</feature>
<feature type="binding site" evidence="3">
    <location>
        <position position="344"/>
    </location>
    <ligand>
        <name>CTP</name>
        <dbReference type="ChEBI" id="CHEBI:37563"/>
    </ligand>
</feature>
<accession>A0A0K1PDT1</accession>
<dbReference type="InterPro" id="IPR005252">
    <property type="entry name" value="CoaBC"/>
</dbReference>
<comment type="catalytic activity">
    <reaction evidence="3 4">
        <text>(R)-4'-phosphopantothenate + L-cysteine + CTP = N-[(R)-4-phosphopantothenoyl]-L-cysteine + CMP + diphosphate + H(+)</text>
        <dbReference type="Rhea" id="RHEA:19397"/>
        <dbReference type="ChEBI" id="CHEBI:10986"/>
        <dbReference type="ChEBI" id="CHEBI:15378"/>
        <dbReference type="ChEBI" id="CHEBI:33019"/>
        <dbReference type="ChEBI" id="CHEBI:35235"/>
        <dbReference type="ChEBI" id="CHEBI:37563"/>
        <dbReference type="ChEBI" id="CHEBI:59458"/>
        <dbReference type="ChEBI" id="CHEBI:60377"/>
        <dbReference type="EC" id="6.3.2.5"/>
    </reaction>
</comment>
<evidence type="ECO:0000256" key="2">
    <source>
        <dbReference type="ARBA" id="ARBA00023239"/>
    </source>
</evidence>
<feature type="domain" description="DNA/pantothenate metabolism flavoprotein C-terminal" evidence="6">
    <location>
        <begin position="203"/>
        <end position="415"/>
    </location>
</feature>
<organism evidence="7 8">
    <name type="scientific">Vulgatibacter incomptus</name>
    <dbReference type="NCBI Taxonomy" id="1391653"/>
    <lineage>
        <taxon>Bacteria</taxon>
        <taxon>Pseudomonadati</taxon>
        <taxon>Myxococcota</taxon>
        <taxon>Myxococcia</taxon>
        <taxon>Myxococcales</taxon>
        <taxon>Cystobacterineae</taxon>
        <taxon>Vulgatibacteraceae</taxon>
        <taxon>Vulgatibacter</taxon>
    </lineage>
</organism>
<dbReference type="Gene3D" id="3.40.50.1950">
    <property type="entry name" value="Flavin prenyltransferase-like"/>
    <property type="match status" value="1"/>
</dbReference>
<dbReference type="SUPFAM" id="SSF102645">
    <property type="entry name" value="CoaB-like"/>
    <property type="match status" value="1"/>
</dbReference>
<keyword evidence="1 3" id="KW-0210">Decarboxylase</keyword>
<sequence length="422" mass="44913">MRAAFRRFEVPMSREDRGPLAGRRIVWGFGGGIAAYKACHALRLAVHDGAKVHAAMTAAATRFVGPLTVQALTGAPVLTEVLEPSQEAQYGHLDLARGSDLLVLAPATADLIARVRAGMGNDAVSTTALAVRCPVLVAPAMNVAMWENSLVQENVEALRRTGRFHFVGPASGLLADGDVGPGRLAEPEEILEAIRRLLSPKDLQGLKIVVTAGPTREHLDPVRFLSNPSTGRMGYAVAEAARRRGAEVVLLTGPTELPPPEGVKLVRIVSAEELLHAALEHANDADVFVAAAAVADQRPAVRLDQKAKKQAGEESVVLERTPDVLKTFSERVEGRKQRPILVGFAAETEKVEEHARGKLAAKRLDLVVANDVGEAESGFGTTTNRVVLVAPDKVERLPLMPKTAVADAILDRVAALRAARGA</sequence>